<dbReference type="Gene3D" id="1.25.40.10">
    <property type="entry name" value="Tetratricopeptide repeat domain"/>
    <property type="match status" value="1"/>
</dbReference>
<evidence type="ECO:0000313" key="1">
    <source>
        <dbReference type="EMBL" id="GAG05975.1"/>
    </source>
</evidence>
<dbReference type="InterPro" id="IPR019734">
    <property type="entry name" value="TPR_rpt"/>
</dbReference>
<dbReference type="SMART" id="SM00028">
    <property type="entry name" value="TPR"/>
    <property type="match status" value="3"/>
</dbReference>
<dbReference type="EMBL" id="BARS01029565">
    <property type="protein sequence ID" value="GAG05975.1"/>
    <property type="molecule type" value="Genomic_DNA"/>
</dbReference>
<dbReference type="PROSITE" id="PS50005">
    <property type="entry name" value="TPR"/>
    <property type="match status" value="1"/>
</dbReference>
<proteinExistence type="predicted"/>
<dbReference type="SUPFAM" id="SSF48452">
    <property type="entry name" value="TPR-like"/>
    <property type="match status" value="1"/>
</dbReference>
<reference evidence="1" key="1">
    <citation type="journal article" date="2014" name="Front. Microbiol.">
        <title>High frequency of phylogenetically diverse reductive dehalogenase-homologous genes in deep subseafloor sedimentary metagenomes.</title>
        <authorList>
            <person name="Kawai M."/>
            <person name="Futagami T."/>
            <person name="Toyoda A."/>
            <person name="Takaki Y."/>
            <person name="Nishi S."/>
            <person name="Hori S."/>
            <person name="Arai W."/>
            <person name="Tsubouchi T."/>
            <person name="Morono Y."/>
            <person name="Uchiyama I."/>
            <person name="Ito T."/>
            <person name="Fujiyama A."/>
            <person name="Inagaki F."/>
            <person name="Takami H."/>
        </authorList>
    </citation>
    <scope>NUCLEOTIDE SEQUENCE</scope>
    <source>
        <strain evidence="1">Expedition CK06-06</strain>
    </source>
</reference>
<gene>
    <name evidence="1" type="ORF">S01H1_46196</name>
</gene>
<protein>
    <submittedName>
        <fullName evidence="1">Uncharacterized protein</fullName>
    </submittedName>
</protein>
<dbReference type="InterPro" id="IPR011990">
    <property type="entry name" value="TPR-like_helical_dom_sf"/>
</dbReference>
<sequence length="190" mass="22083">MRVDPENAASLSGLGNIALERKDFRKAKRCFSSALNSENHSLFAKVKNQSLLGLAKAEFELKRFDKAKKLLSHFQNLEPLQPQSYYLLGRIFEKEKDFERSATLYKDAIRLGFNSIEPISRVLKISSHLKEKNAIIKYVIVKYKEFKKGFIRTKRLSLKKGKKVRGSRKIEKKMVALEKRLEKIKIGYQF</sequence>
<name>X0UK87_9ZZZZ</name>
<comment type="caution">
    <text evidence="1">The sequence shown here is derived from an EMBL/GenBank/DDBJ whole genome shotgun (WGS) entry which is preliminary data.</text>
</comment>
<dbReference type="Pfam" id="PF13432">
    <property type="entry name" value="TPR_16"/>
    <property type="match status" value="1"/>
</dbReference>
<organism evidence="1">
    <name type="scientific">marine sediment metagenome</name>
    <dbReference type="NCBI Taxonomy" id="412755"/>
    <lineage>
        <taxon>unclassified sequences</taxon>
        <taxon>metagenomes</taxon>
        <taxon>ecological metagenomes</taxon>
    </lineage>
</organism>
<dbReference type="AlphaFoldDB" id="X0UK87"/>
<accession>X0UK87</accession>